<accession>A0A4R6EXF0</accession>
<evidence type="ECO:0000313" key="2">
    <source>
        <dbReference type="Proteomes" id="UP000295530"/>
    </source>
</evidence>
<dbReference type="Proteomes" id="UP000295530">
    <property type="component" value="Unassembled WGS sequence"/>
</dbReference>
<comment type="caution">
    <text evidence="1">The sequence shown here is derived from an EMBL/GenBank/DDBJ whole genome shotgun (WGS) entry which is preliminary data.</text>
</comment>
<sequence length="75" mass="8348">MKKVLVFFNAEPLTVVSVMPDETSIRREYPNGEEANLIIMSASFPSLTGDHNVIHVATDRELAAEDILKAAEKYL</sequence>
<dbReference type="OrthoDB" id="6576015at2"/>
<name>A0A4R6EXF0_SCAGO</name>
<dbReference type="RefSeq" id="WP_125354866.1">
    <property type="nucleotide sequence ID" value="NZ_CACSIW010000011.1"/>
</dbReference>
<evidence type="ECO:0000313" key="1">
    <source>
        <dbReference type="EMBL" id="TDN64483.1"/>
    </source>
</evidence>
<reference evidence="1 2" key="1">
    <citation type="submission" date="2019-03" db="EMBL/GenBank/DDBJ databases">
        <title>Genomic analyses of the natural microbiome of Caenorhabditis elegans.</title>
        <authorList>
            <person name="Samuel B."/>
        </authorList>
    </citation>
    <scope>NUCLEOTIDE SEQUENCE [LARGE SCALE GENOMIC DNA]</scope>
    <source>
        <strain evidence="1 2">BIGb0156</strain>
    </source>
</reference>
<dbReference type="EMBL" id="SNVX01000001">
    <property type="protein sequence ID" value="TDN64483.1"/>
    <property type="molecule type" value="Genomic_DNA"/>
</dbReference>
<gene>
    <name evidence="1" type="ORF">EC847_101410</name>
</gene>
<proteinExistence type="predicted"/>
<keyword evidence="2" id="KW-1185">Reference proteome</keyword>
<organism evidence="1 2">
    <name type="scientific">Scandinavium goeteborgense</name>
    <dbReference type="NCBI Taxonomy" id="1851514"/>
    <lineage>
        <taxon>Bacteria</taxon>
        <taxon>Pseudomonadati</taxon>
        <taxon>Pseudomonadota</taxon>
        <taxon>Gammaproteobacteria</taxon>
        <taxon>Enterobacterales</taxon>
        <taxon>Enterobacteriaceae</taxon>
        <taxon>Scandinavium</taxon>
    </lineage>
</organism>
<protein>
    <submittedName>
        <fullName evidence="1">Uncharacterized protein</fullName>
    </submittedName>
</protein>
<dbReference type="AlphaFoldDB" id="A0A4R6EXF0"/>